<evidence type="ECO:0000313" key="2">
    <source>
        <dbReference type="EMBL" id="ACR68729.2"/>
    </source>
</evidence>
<dbReference type="GO" id="GO:0006313">
    <property type="term" value="P:DNA transposition"/>
    <property type="evidence" value="ECO:0007669"/>
    <property type="project" value="InterPro"/>
</dbReference>
<gene>
    <name evidence="2" type="ordered locus">NT01EI_1543</name>
</gene>
<dbReference type="EMBL" id="CP001600">
    <property type="protein sequence ID" value="ACR68729.2"/>
    <property type="molecule type" value="Genomic_DNA"/>
</dbReference>
<name>C5B7Z3_EDWI9</name>
<reference evidence="2 3" key="2">
    <citation type="journal article" date="2012" name="J. Bacteriol.">
        <title>Genome Sequence of Edwardsiella ictaluri 93-146, a Strain Associated with a Natural Channel Catfish Outbreak of Enteric Septicemia of Catfish.</title>
        <authorList>
            <person name="Williams M.L."/>
            <person name="Gillaspy A.F."/>
            <person name="Dyer D.W."/>
            <person name="Thune R.L."/>
            <person name="Waldbieser G.C."/>
            <person name="Schuster S.C."/>
            <person name="Gipson J."/>
            <person name="Zaitshik J."/>
            <person name="Landry C."/>
            <person name="Banes M.M."/>
            <person name="Lawrence M.L."/>
        </authorList>
    </citation>
    <scope>NUCLEOTIDE SEQUENCE [LARGE SCALE GENOMIC DNA]</scope>
    <source>
        <strain evidence="2 3">93-146</strain>
    </source>
</reference>
<dbReference type="AlphaFoldDB" id="C5B7Z3"/>
<organism evidence="2 3">
    <name type="scientific">Edwardsiella ictaluri (strain 93-146)</name>
    <dbReference type="NCBI Taxonomy" id="634503"/>
    <lineage>
        <taxon>Bacteria</taxon>
        <taxon>Pseudomonadati</taxon>
        <taxon>Pseudomonadota</taxon>
        <taxon>Gammaproteobacteria</taxon>
        <taxon>Enterobacterales</taxon>
        <taxon>Hafniaceae</taxon>
        <taxon>Edwardsiella</taxon>
    </lineage>
</organism>
<dbReference type="PANTHER" id="PTHR30007">
    <property type="entry name" value="PHP DOMAIN PROTEIN"/>
    <property type="match status" value="1"/>
</dbReference>
<dbReference type="InterPro" id="IPR002559">
    <property type="entry name" value="Transposase_11"/>
</dbReference>
<dbReference type="Pfam" id="PF01609">
    <property type="entry name" value="DDE_Tnp_1"/>
    <property type="match status" value="1"/>
</dbReference>
<evidence type="ECO:0000313" key="3">
    <source>
        <dbReference type="Proteomes" id="UP000001485"/>
    </source>
</evidence>
<feature type="domain" description="Transposase IS4-like" evidence="1">
    <location>
        <begin position="5"/>
        <end position="115"/>
    </location>
</feature>
<protein>
    <recommendedName>
        <fullName evidence="1">Transposase IS4-like domain-containing protein</fullName>
    </recommendedName>
</protein>
<dbReference type="PANTHER" id="PTHR30007:SF0">
    <property type="entry name" value="TRANSPOSASE"/>
    <property type="match status" value="1"/>
</dbReference>
<dbReference type="GO" id="GO:0004803">
    <property type="term" value="F:transposase activity"/>
    <property type="evidence" value="ECO:0007669"/>
    <property type="project" value="InterPro"/>
</dbReference>
<sequence>MTGPNGLPLSLVVAAVNTHDIKRVADTRDVLQTGRPGQRFRLCLDKGYLCGLAENILAGRRYEPHIHSRKGESDASKTTNFKAYRWVVERRHSWMNRFRRVMTLWEKTSENYEAMLHFLRGLMVWNKILIEIGS</sequence>
<dbReference type="KEGG" id="eic:NT01EI_1543"/>
<evidence type="ECO:0000259" key="1">
    <source>
        <dbReference type="Pfam" id="PF01609"/>
    </source>
</evidence>
<dbReference type="HOGENOM" id="CLU_055261_1_4_6"/>
<reference evidence="3" key="1">
    <citation type="submission" date="2009-03" db="EMBL/GenBank/DDBJ databases">
        <title>Complete genome sequence of Edwardsiella ictaluri 93-146.</title>
        <authorList>
            <person name="Williams M.L."/>
            <person name="Gillaspy A.F."/>
            <person name="Dyer D.W."/>
            <person name="Thune R.L."/>
            <person name="Waldbieser G.C."/>
            <person name="Schuster S.C."/>
            <person name="Gipson J."/>
            <person name="Zaitshik J."/>
            <person name="Landry C."/>
            <person name="Lawrence M.L."/>
        </authorList>
    </citation>
    <scope>NUCLEOTIDE SEQUENCE [LARGE SCALE GENOMIC DNA]</scope>
    <source>
        <strain evidence="3">93-146</strain>
    </source>
</reference>
<dbReference type="Proteomes" id="UP000001485">
    <property type="component" value="Chromosome"/>
</dbReference>
<proteinExistence type="predicted"/>
<accession>C5B7Z3</accession>
<dbReference type="GO" id="GO:0003677">
    <property type="term" value="F:DNA binding"/>
    <property type="evidence" value="ECO:0007669"/>
    <property type="project" value="InterPro"/>
</dbReference>